<gene>
    <name evidence="3" type="ORF">RDWZM_000009</name>
</gene>
<evidence type="ECO:0000256" key="1">
    <source>
        <dbReference type="ARBA" id="ARBA00023186"/>
    </source>
</evidence>
<sequence>MFVRKYTNVVIRSTSAIKQASTFFTVVPQISILGTSSQLRYPPFKNIIDSRIISRQISTSNVLLAKDYYKVLGLDKKASAKDIKKAYYELAKKYHPDTNKNDPNAAKKFQEVSEAYQVLSDDSKRKQYDDFGSADFGGAAGHGGGFSGFQGFSSGFNSEELFRKVFEEMRNFGGGGGGFAEDFGFSQPLQVDLG</sequence>
<dbReference type="PANTHER" id="PTHR44145">
    <property type="entry name" value="DNAJ HOMOLOG SUBFAMILY A MEMBER 3, MITOCHONDRIAL"/>
    <property type="match status" value="1"/>
</dbReference>
<feature type="domain" description="J" evidence="2">
    <location>
        <begin position="67"/>
        <end position="132"/>
    </location>
</feature>
<protein>
    <recommendedName>
        <fullName evidence="2">J domain-containing protein</fullName>
    </recommendedName>
</protein>
<dbReference type="SUPFAM" id="SSF46565">
    <property type="entry name" value="Chaperone J-domain"/>
    <property type="match status" value="1"/>
</dbReference>
<keyword evidence="1" id="KW-0143">Chaperone</keyword>
<reference evidence="3" key="1">
    <citation type="submission" date="2022-12" db="EMBL/GenBank/DDBJ databases">
        <title>Genome assemblies of Blomia tropicalis.</title>
        <authorList>
            <person name="Cui Y."/>
        </authorList>
    </citation>
    <scope>NUCLEOTIDE SEQUENCE</scope>
    <source>
        <tissue evidence="3">Adult mites</tissue>
    </source>
</reference>
<dbReference type="CDD" id="cd06257">
    <property type="entry name" value="DnaJ"/>
    <property type="match status" value="1"/>
</dbReference>
<keyword evidence="4" id="KW-1185">Reference proteome</keyword>
<dbReference type="InterPro" id="IPR051938">
    <property type="entry name" value="Apopto_cytoskel_mod"/>
</dbReference>
<comment type="caution">
    <text evidence="3">The sequence shown here is derived from an EMBL/GenBank/DDBJ whole genome shotgun (WGS) entry which is preliminary data.</text>
</comment>
<dbReference type="FunFam" id="1.10.287.110:FF:000034">
    <property type="entry name" value="Chaperone protein DnaJ"/>
    <property type="match status" value="1"/>
</dbReference>
<dbReference type="PROSITE" id="PS50076">
    <property type="entry name" value="DNAJ_2"/>
    <property type="match status" value="1"/>
</dbReference>
<dbReference type="InterPro" id="IPR036869">
    <property type="entry name" value="J_dom_sf"/>
</dbReference>
<name>A0A9Q0M9T7_BLOTA</name>
<dbReference type="PANTHER" id="PTHR44145:SF3">
    <property type="entry name" value="DNAJ HOMOLOG SUBFAMILY A MEMBER 3, MITOCHONDRIAL"/>
    <property type="match status" value="1"/>
</dbReference>
<evidence type="ECO:0000313" key="4">
    <source>
        <dbReference type="Proteomes" id="UP001142055"/>
    </source>
</evidence>
<dbReference type="Gene3D" id="1.10.287.110">
    <property type="entry name" value="DnaJ domain"/>
    <property type="match status" value="1"/>
</dbReference>
<proteinExistence type="predicted"/>
<dbReference type="EMBL" id="JAPWDV010000001">
    <property type="protein sequence ID" value="KAJ6221464.1"/>
    <property type="molecule type" value="Genomic_DNA"/>
</dbReference>
<dbReference type="GO" id="GO:0005739">
    <property type="term" value="C:mitochondrion"/>
    <property type="evidence" value="ECO:0007669"/>
    <property type="project" value="TreeGrafter"/>
</dbReference>
<evidence type="ECO:0000259" key="2">
    <source>
        <dbReference type="PROSITE" id="PS50076"/>
    </source>
</evidence>
<evidence type="ECO:0000313" key="3">
    <source>
        <dbReference type="EMBL" id="KAJ6221464.1"/>
    </source>
</evidence>
<dbReference type="SMART" id="SM00271">
    <property type="entry name" value="DnaJ"/>
    <property type="match status" value="1"/>
</dbReference>
<dbReference type="GO" id="GO:0043066">
    <property type="term" value="P:negative regulation of apoptotic process"/>
    <property type="evidence" value="ECO:0007669"/>
    <property type="project" value="TreeGrafter"/>
</dbReference>
<dbReference type="AlphaFoldDB" id="A0A9Q0M9T7"/>
<dbReference type="InterPro" id="IPR018253">
    <property type="entry name" value="DnaJ_domain_CS"/>
</dbReference>
<organism evidence="3 4">
    <name type="scientific">Blomia tropicalis</name>
    <name type="common">Mite</name>
    <dbReference type="NCBI Taxonomy" id="40697"/>
    <lineage>
        <taxon>Eukaryota</taxon>
        <taxon>Metazoa</taxon>
        <taxon>Ecdysozoa</taxon>
        <taxon>Arthropoda</taxon>
        <taxon>Chelicerata</taxon>
        <taxon>Arachnida</taxon>
        <taxon>Acari</taxon>
        <taxon>Acariformes</taxon>
        <taxon>Sarcoptiformes</taxon>
        <taxon>Astigmata</taxon>
        <taxon>Glycyphagoidea</taxon>
        <taxon>Echimyopodidae</taxon>
        <taxon>Blomia</taxon>
    </lineage>
</organism>
<dbReference type="Pfam" id="PF00226">
    <property type="entry name" value="DnaJ"/>
    <property type="match status" value="1"/>
</dbReference>
<dbReference type="InterPro" id="IPR001623">
    <property type="entry name" value="DnaJ_domain"/>
</dbReference>
<accession>A0A9Q0M9T7</accession>
<dbReference type="GO" id="GO:0007005">
    <property type="term" value="P:mitochondrion organization"/>
    <property type="evidence" value="ECO:0007669"/>
    <property type="project" value="TreeGrafter"/>
</dbReference>
<dbReference type="Proteomes" id="UP001142055">
    <property type="component" value="Chromosome 1"/>
</dbReference>
<dbReference type="PRINTS" id="PR00625">
    <property type="entry name" value="JDOMAIN"/>
</dbReference>
<dbReference type="PROSITE" id="PS00636">
    <property type="entry name" value="DNAJ_1"/>
    <property type="match status" value="1"/>
</dbReference>